<comment type="caution">
    <text evidence="1">The sequence shown here is derived from an EMBL/GenBank/DDBJ whole genome shotgun (WGS) entry which is preliminary data.</text>
</comment>
<sequence length="272" mass="30243">MEPRADAVPVAASVQKGVSRGTGPSVFIYATRTGELLSEHVVLTRGILHDWDIVQPALDSSVGVFYGQKRVSYCTKLPPTCDAARKIKTFPTLGIEKVFCDWILDAHVLVQDDRASQETKTLLVVVELSHNMVQIWDPERQTILRSVQCVERCILYSLAFHGRSFDELMVASGTVFQQILLWNPMEKAGQQSSVVVAPVQRLHAHDGVLFKLPWTSDASSLVSVSDDRTVKFTSDEFSDKKTYISKQIKAKKNARRLANCAESKIRSALVPA</sequence>
<evidence type="ECO:0000313" key="1">
    <source>
        <dbReference type="EMBL" id="KAI9906936.1"/>
    </source>
</evidence>
<protein>
    <submittedName>
        <fullName evidence="1">Uncharacterized protein</fullName>
    </submittedName>
</protein>
<dbReference type="Proteomes" id="UP001163321">
    <property type="component" value="Chromosome 8"/>
</dbReference>
<name>A0ACC0VN88_9STRA</name>
<keyword evidence="2" id="KW-1185">Reference proteome</keyword>
<proteinExistence type="predicted"/>
<reference evidence="1 2" key="1">
    <citation type="journal article" date="2022" name="bioRxiv">
        <title>The genome of the oomycete Peronosclerospora sorghi, a cosmopolitan pathogen of maize and sorghum, is inflated with dispersed pseudogenes.</title>
        <authorList>
            <person name="Fletcher K."/>
            <person name="Martin F."/>
            <person name="Isakeit T."/>
            <person name="Cavanaugh K."/>
            <person name="Magill C."/>
            <person name="Michelmore R."/>
        </authorList>
    </citation>
    <scope>NUCLEOTIDE SEQUENCE [LARGE SCALE GENOMIC DNA]</scope>
    <source>
        <strain evidence="1">P6</strain>
    </source>
</reference>
<evidence type="ECO:0000313" key="2">
    <source>
        <dbReference type="Proteomes" id="UP001163321"/>
    </source>
</evidence>
<accession>A0ACC0VN88</accession>
<gene>
    <name evidence="1" type="ORF">PsorP6_002835</name>
</gene>
<dbReference type="EMBL" id="CM047587">
    <property type="protein sequence ID" value="KAI9906936.1"/>
    <property type="molecule type" value="Genomic_DNA"/>
</dbReference>
<organism evidence="1 2">
    <name type="scientific">Peronosclerospora sorghi</name>
    <dbReference type="NCBI Taxonomy" id="230839"/>
    <lineage>
        <taxon>Eukaryota</taxon>
        <taxon>Sar</taxon>
        <taxon>Stramenopiles</taxon>
        <taxon>Oomycota</taxon>
        <taxon>Peronosporomycetes</taxon>
        <taxon>Peronosporales</taxon>
        <taxon>Peronosporaceae</taxon>
        <taxon>Peronosclerospora</taxon>
    </lineage>
</organism>